<feature type="domain" description="Flagellar hook-associated protein 2 N-terminal" evidence="6">
    <location>
        <begin position="16"/>
        <end position="112"/>
    </location>
</feature>
<comment type="subcellular location">
    <subcellularLocation>
        <location evidence="5">Secreted</location>
    </subcellularLocation>
    <subcellularLocation>
        <location evidence="5">Bacterial flagellum</location>
    </subcellularLocation>
</comment>
<dbReference type="PANTHER" id="PTHR30288:SF0">
    <property type="entry name" value="FLAGELLAR HOOK-ASSOCIATED PROTEIN 2"/>
    <property type="match status" value="1"/>
</dbReference>
<dbReference type="GO" id="GO:0071973">
    <property type="term" value="P:bacterial-type flagellum-dependent cell motility"/>
    <property type="evidence" value="ECO:0007669"/>
    <property type="project" value="TreeGrafter"/>
</dbReference>
<dbReference type="EMBL" id="CP121195">
    <property type="protein sequence ID" value="XBH14661.1"/>
    <property type="molecule type" value="Genomic_DNA"/>
</dbReference>
<keyword evidence="9" id="KW-0966">Cell projection</keyword>
<evidence type="ECO:0000256" key="5">
    <source>
        <dbReference type="RuleBase" id="RU362066"/>
    </source>
</evidence>
<dbReference type="Pfam" id="PF07195">
    <property type="entry name" value="FliD_C"/>
    <property type="match status" value="1"/>
</dbReference>
<evidence type="ECO:0000256" key="4">
    <source>
        <dbReference type="ARBA" id="ARBA00023143"/>
    </source>
</evidence>
<keyword evidence="9" id="KW-0969">Cilium</keyword>
<organism evidence="9">
    <name type="scientific">Edaphobacter paludis</name>
    <dbReference type="NCBI Taxonomy" id="3035702"/>
    <lineage>
        <taxon>Bacteria</taxon>
        <taxon>Pseudomonadati</taxon>
        <taxon>Acidobacteriota</taxon>
        <taxon>Terriglobia</taxon>
        <taxon>Terriglobales</taxon>
        <taxon>Acidobacteriaceae</taxon>
        <taxon>Edaphobacter</taxon>
    </lineage>
</organism>
<dbReference type="GO" id="GO:0005576">
    <property type="term" value="C:extracellular region"/>
    <property type="evidence" value="ECO:0007669"/>
    <property type="project" value="UniProtKB-SubCell"/>
</dbReference>
<keyword evidence="9" id="KW-0282">Flagellum</keyword>
<dbReference type="RefSeq" id="WP_348268721.1">
    <property type="nucleotide sequence ID" value="NZ_CP121194.1"/>
</dbReference>
<dbReference type="EMBL" id="CP121194">
    <property type="protein sequence ID" value="XBH11233.1"/>
    <property type="molecule type" value="Genomic_DNA"/>
</dbReference>
<dbReference type="GO" id="GO:0009421">
    <property type="term" value="C:bacterial-type flagellum filament cap"/>
    <property type="evidence" value="ECO:0007669"/>
    <property type="project" value="InterPro"/>
</dbReference>
<gene>
    <name evidence="9" type="primary">fliD</name>
    <name evidence="8" type="ORF">P4G45_05750</name>
    <name evidence="9" type="ORF">P8936_05720</name>
</gene>
<protein>
    <recommendedName>
        <fullName evidence="5">Flagellar hook-associated protein 2</fullName>
        <shortName evidence="5">HAP2</shortName>
    </recommendedName>
    <alternativeName>
        <fullName evidence="5">Flagellar cap protein</fullName>
    </alternativeName>
</protein>
<dbReference type="GO" id="GO:0009424">
    <property type="term" value="C:bacterial-type flagellum hook"/>
    <property type="evidence" value="ECO:0007669"/>
    <property type="project" value="UniProtKB-UniRule"/>
</dbReference>
<evidence type="ECO:0000313" key="8">
    <source>
        <dbReference type="EMBL" id="XBH11233.1"/>
    </source>
</evidence>
<dbReference type="AlphaFoldDB" id="A0AAU7DBB4"/>
<evidence type="ECO:0000256" key="2">
    <source>
        <dbReference type="ARBA" id="ARBA00011255"/>
    </source>
</evidence>
<comment type="subunit">
    <text evidence="2 5">Homopentamer.</text>
</comment>
<proteinExistence type="inferred from homology"/>
<dbReference type="PANTHER" id="PTHR30288">
    <property type="entry name" value="FLAGELLAR CAP/ASSEMBLY PROTEIN FLID"/>
    <property type="match status" value="1"/>
</dbReference>
<evidence type="ECO:0000313" key="9">
    <source>
        <dbReference type="EMBL" id="XBH14661.1"/>
    </source>
</evidence>
<accession>A0AAU7DBB4</accession>
<comment type="function">
    <text evidence="5">Required for morphogenesis and for the elongation of the flagellar filament by facilitating polymerization of the flagellin monomers at the tip of growing filament. Forms a capping structure, which prevents flagellin subunits (transported through the central channel of the flagellum) from leaking out without polymerization at the distal end.</text>
</comment>
<reference evidence="9" key="1">
    <citation type="submission" date="2023-03" db="EMBL/GenBank/DDBJ databases">
        <title>Edaphobacter sp.</title>
        <authorList>
            <person name="Huber K.J."/>
            <person name="Papendorf J."/>
            <person name="Pilke C."/>
            <person name="Bunk B."/>
            <person name="Sproeer C."/>
            <person name="Pester M."/>
        </authorList>
    </citation>
    <scope>NUCLEOTIDE SEQUENCE</scope>
    <source>
        <strain evidence="8">DSM 109919</strain>
        <strain evidence="9">DSM 109920</strain>
    </source>
</reference>
<dbReference type="KEGG" id="epl:P4G45_05750"/>
<accession>A0AAU7D251</accession>
<evidence type="ECO:0000259" key="6">
    <source>
        <dbReference type="Pfam" id="PF02465"/>
    </source>
</evidence>
<keyword evidence="4 5" id="KW-0975">Bacterial flagellum</keyword>
<dbReference type="GO" id="GO:0007155">
    <property type="term" value="P:cell adhesion"/>
    <property type="evidence" value="ECO:0007669"/>
    <property type="project" value="InterPro"/>
</dbReference>
<evidence type="ECO:0000256" key="1">
    <source>
        <dbReference type="ARBA" id="ARBA00009764"/>
    </source>
</evidence>
<keyword evidence="5" id="KW-0964">Secreted</keyword>
<dbReference type="Pfam" id="PF02465">
    <property type="entry name" value="FliD_N"/>
    <property type="match status" value="1"/>
</dbReference>
<sequence>MGTVGINFGAASSGQGFDVASTVTAILASQQAIESPWKSQLTALQAQDAVFTTLGTDLSTLTTAMQSLTDFNGVLAQKQGASSDTNVLALTSATSTAIAGSHTISVTALAQTSSDYSDTLANGADTLSGSLTIQGHTITVDSSSNTLASLAGAINLAGIGVNASVITDVSGSRLSLVSGTSGSAGQLTITGNSLTDATTSTAIGFNTGQTGQDASLNVDGVALQSASNTVSSAIPGVTFQLLTLSAAPVQVQITNDTSAVGTAIGSVVAAYNAVVKDINGQEGNDSSGNAQPLFGSTTLASLQNDLSSALLGGAASGSISSITQLGIGFNQDGTLSLNADNLNTALNNNFSDVVGFLQNASSFGQTFANTLNNLGTQSPNGAIYLAQQQNSAQEATLTQSISNEDALLATEKTTLTTELNTANQVLQSIPAQLNQVNEMYSAVTGYNTTPGG</sequence>
<dbReference type="InterPro" id="IPR003481">
    <property type="entry name" value="FliD_N"/>
</dbReference>
<name>A0AAU7DBB4_9BACT</name>
<feature type="domain" description="Flagellar hook-associated protein 2 C-terminal" evidence="7">
    <location>
        <begin position="211"/>
        <end position="428"/>
    </location>
</feature>
<evidence type="ECO:0000256" key="3">
    <source>
        <dbReference type="ARBA" id="ARBA00023054"/>
    </source>
</evidence>
<dbReference type="InterPro" id="IPR010809">
    <property type="entry name" value="FliD_C"/>
</dbReference>
<evidence type="ECO:0000259" key="7">
    <source>
        <dbReference type="Pfam" id="PF07195"/>
    </source>
</evidence>
<keyword evidence="3" id="KW-0175">Coiled coil</keyword>
<comment type="similarity">
    <text evidence="1 5">Belongs to the FliD family.</text>
</comment>
<dbReference type="InterPro" id="IPR040026">
    <property type="entry name" value="FliD"/>
</dbReference>